<keyword evidence="7 8" id="KW-0472">Membrane</keyword>
<dbReference type="InterPro" id="IPR004501">
    <property type="entry name" value="PTS_EIIC_3"/>
</dbReference>
<dbReference type="NCBIfam" id="TIGR00359">
    <property type="entry name" value="cello_pts_IIC"/>
    <property type="match status" value="1"/>
</dbReference>
<evidence type="ECO:0000256" key="3">
    <source>
        <dbReference type="ARBA" id="ARBA00022475"/>
    </source>
</evidence>
<organism evidence="11 12">
    <name type="scientific">Gottfriedia solisilvae</name>
    <dbReference type="NCBI Taxonomy" id="1516104"/>
    <lineage>
        <taxon>Bacteria</taxon>
        <taxon>Bacillati</taxon>
        <taxon>Bacillota</taxon>
        <taxon>Bacilli</taxon>
        <taxon>Bacillales</taxon>
        <taxon>Bacillaceae</taxon>
        <taxon>Gottfriedia</taxon>
    </lineage>
</organism>
<feature type="transmembrane region" description="Helical" evidence="9">
    <location>
        <begin position="398"/>
        <end position="419"/>
    </location>
</feature>
<feature type="transmembrane region" description="Helical" evidence="9">
    <location>
        <begin position="143"/>
        <end position="163"/>
    </location>
</feature>
<dbReference type="OrthoDB" id="1641940at2"/>
<gene>
    <name evidence="11" type="primary">celB</name>
    <name evidence="11" type="ORF">GCM10007380_39270</name>
</gene>
<dbReference type="InterPro" id="IPR004796">
    <property type="entry name" value="PTS_IIC_cello"/>
</dbReference>
<protein>
    <recommendedName>
        <fullName evidence="8">Permease IIC component</fullName>
    </recommendedName>
</protein>
<feature type="transmembrane region" description="Helical" evidence="9">
    <location>
        <begin position="30"/>
        <end position="49"/>
    </location>
</feature>
<dbReference type="GO" id="GO:0005886">
    <property type="term" value="C:plasma membrane"/>
    <property type="evidence" value="ECO:0007669"/>
    <property type="project" value="UniProtKB-SubCell"/>
</dbReference>
<dbReference type="GO" id="GO:0008982">
    <property type="term" value="F:protein-N(PI)-phosphohistidine-sugar phosphotransferase activity"/>
    <property type="evidence" value="ECO:0007669"/>
    <property type="project" value="UniProtKB-UniRule"/>
</dbReference>
<evidence type="ECO:0000256" key="5">
    <source>
        <dbReference type="ARBA" id="ARBA00022692"/>
    </source>
</evidence>
<dbReference type="InterPro" id="IPR003352">
    <property type="entry name" value="PTS_EIIC"/>
</dbReference>
<keyword evidence="2 8" id="KW-0813">Transport</keyword>
<feature type="transmembrane region" description="Helical" evidence="9">
    <location>
        <begin position="106"/>
        <end position="123"/>
    </location>
</feature>
<keyword evidence="3 8" id="KW-1003">Cell membrane</keyword>
<evidence type="ECO:0000256" key="7">
    <source>
        <dbReference type="ARBA" id="ARBA00023136"/>
    </source>
</evidence>
<evidence type="ECO:0000259" key="10">
    <source>
        <dbReference type="PROSITE" id="PS51105"/>
    </source>
</evidence>
<dbReference type="Pfam" id="PF02378">
    <property type="entry name" value="PTS_EIIC"/>
    <property type="match status" value="1"/>
</dbReference>
<comment type="function">
    <text evidence="8">The phosphoenolpyruvate-dependent sugar phosphotransferase system (PTS), a major carbohydrate active -transport system, catalyzes the phosphorylation of incoming sugar substrates concomitant with their translocation across the cell membrane.</text>
</comment>
<dbReference type="NCBIfam" id="TIGR00410">
    <property type="entry name" value="lacE"/>
    <property type="match status" value="1"/>
</dbReference>
<comment type="caution">
    <text evidence="11">The sequence shown here is derived from an EMBL/GenBank/DDBJ whole genome shotgun (WGS) entry which is preliminary data.</text>
</comment>
<dbReference type="PANTHER" id="PTHR33989">
    <property type="match status" value="1"/>
</dbReference>
<dbReference type="AlphaFoldDB" id="A0A8J3AWU2"/>
<accession>A0A8J3AWU2</accession>
<feature type="transmembrane region" description="Helical" evidence="9">
    <location>
        <begin position="347"/>
        <end position="372"/>
    </location>
</feature>
<feature type="transmembrane region" description="Helical" evidence="9">
    <location>
        <begin position="72"/>
        <end position="94"/>
    </location>
</feature>
<sequence>MKNKFFEKKFLPIASKIGNQRHLLALRDGIMFAMPLMIIGSFFIIVAWLEAEWYQNFMAKVFGENWNAFGDIVYNGTMGIIALIAVFGVAYSLASSYKVDKKNIDGVPAGVLALAGYLIVNIMSTFTVDEESVSAWSPDLFSAQYLFLGLIVAIITAEIYRFFLQKKLIITLPDTVPPTVSRSFTALIPGFVIITLFLLLRYAFSYTGWETFATFIQEVVTKPFTILGSTYIGTLIASLLEHTLWSFGIHGSSIITSVMEPIWITNADANLAAVKEGKALPHIITYTFYENGIWMGGSGATLPVAIYMMFLAKSKLLKKVGRLAIGPSIFNVNEPIMFGVPIVLNPFLMIPFMLAPIAVLTVTYFGTAMGIFPHTTGTIIPWTTPYFISGYLMTGGKIMGVVMQLVAFAVAFAIWFPFIKMWDKKNLEMENASNNQGVSSSSSQTIQG</sequence>
<proteinExistence type="predicted"/>
<evidence type="ECO:0000256" key="8">
    <source>
        <dbReference type="PIRNR" id="PIRNR006351"/>
    </source>
</evidence>
<name>A0A8J3AWU2_9BACI</name>
<dbReference type="GO" id="GO:1901264">
    <property type="term" value="P:carbohydrate derivative transport"/>
    <property type="evidence" value="ECO:0007669"/>
    <property type="project" value="TreeGrafter"/>
</dbReference>
<keyword evidence="12" id="KW-1185">Reference proteome</keyword>
<evidence type="ECO:0000256" key="6">
    <source>
        <dbReference type="ARBA" id="ARBA00022989"/>
    </source>
</evidence>
<evidence type="ECO:0000256" key="4">
    <source>
        <dbReference type="ARBA" id="ARBA00022597"/>
    </source>
</evidence>
<keyword evidence="4 8" id="KW-0762">Sugar transport</keyword>
<evidence type="ECO:0000313" key="11">
    <source>
        <dbReference type="EMBL" id="GGI17703.1"/>
    </source>
</evidence>
<feature type="domain" description="PTS EIIC type-3" evidence="10">
    <location>
        <begin position="6"/>
        <end position="418"/>
    </location>
</feature>
<feature type="transmembrane region" description="Helical" evidence="9">
    <location>
        <begin position="293"/>
        <end position="312"/>
    </location>
</feature>
<evidence type="ECO:0000256" key="9">
    <source>
        <dbReference type="SAM" id="Phobius"/>
    </source>
</evidence>
<dbReference type="RefSeq" id="WP_088001837.1">
    <property type="nucleotide sequence ID" value="NZ_BMHB01000003.1"/>
</dbReference>
<dbReference type="InterPro" id="IPR051088">
    <property type="entry name" value="PTS_Sugar-EIIC/EIIB"/>
</dbReference>
<dbReference type="GO" id="GO:0009401">
    <property type="term" value="P:phosphoenolpyruvate-dependent sugar phosphotransferase system"/>
    <property type="evidence" value="ECO:0007669"/>
    <property type="project" value="InterPro"/>
</dbReference>
<dbReference type="Proteomes" id="UP000626244">
    <property type="component" value="Unassembled WGS sequence"/>
</dbReference>
<dbReference type="EMBL" id="BMHB01000003">
    <property type="protein sequence ID" value="GGI17703.1"/>
    <property type="molecule type" value="Genomic_DNA"/>
</dbReference>
<dbReference type="PROSITE" id="PS51105">
    <property type="entry name" value="PTS_EIIC_TYPE_3"/>
    <property type="match status" value="1"/>
</dbReference>
<dbReference type="PIRSF" id="PIRSF006351">
    <property type="entry name" value="PTS_EIIC-Cellobiose"/>
    <property type="match status" value="1"/>
</dbReference>
<evidence type="ECO:0000313" key="12">
    <source>
        <dbReference type="Proteomes" id="UP000626244"/>
    </source>
</evidence>
<feature type="transmembrane region" description="Helical" evidence="9">
    <location>
        <begin position="184"/>
        <end position="204"/>
    </location>
</feature>
<dbReference type="PANTHER" id="PTHR33989:SF11">
    <property type="entry name" value="LICHENAN PERMEASE IIC COMPONENT"/>
    <property type="match status" value="1"/>
</dbReference>
<reference evidence="12" key="1">
    <citation type="journal article" date="2019" name="Int. J. Syst. Evol. Microbiol.">
        <title>The Global Catalogue of Microorganisms (GCM) 10K type strain sequencing project: providing services to taxonomists for standard genome sequencing and annotation.</title>
        <authorList>
            <consortium name="The Broad Institute Genomics Platform"/>
            <consortium name="The Broad Institute Genome Sequencing Center for Infectious Disease"/>
            <person name="Wu L."/>
            <person name="Ma J."/>
        </authorList>
    </citation>
    <scope>NUCLEOTIDE SEQUENCE [LARGE SCALE GENOMIC DNA]</scope>
    <source>
        <strain evidence="12">CGMCC 1.14993</strain>
    </source>
</reference>
<keyword evidence="6 9" id="KW-1133">Transmembrane helix</keyword>
<keyword evidence="5 9" id="KW-0812">Transmembrane</keyword>
<comment type="subcellular location">
    <subcellularLocation>
        <location evidence="1">Cell membrane</location>
        <topology evidence="1">Multi-pass membrane protein</topology>
    </subcellularLocation>
</comment>
<evidence type="ECO:0000256" key="2">
    <source>
        <dbReference type="ARBA" id="ARBA00022448"/>
    </source>
</evidence>
<evidence type="ECO:0000256" key="1">
    <source>
        <dbReference type="ARBA" id="ARBA00004651"/>
    </source>
</evidence>